<dbReference type="EMBL" id="JAULSU010000003">
    <property type="protein sequence ID" value="KAK0623758.1"/>
    <property type="molecule type" value="Genomic_DNA"/>
</dbReference>
<keyword evidence="1" id="KW-0547">Nucleotide-binding</keyword>
<gene>
    <name evidence="3" type="ORF">B0T14DRAFT_565082</name>
</gene>
<reference evidence="3" key="1">
    <citation type="submission" date="2023-06" db="EMBL/GenBank/DDBJ databases">
        <title>Genome-scale phylogeny and comparative genomics of the fungal order Sordariales.</title>
        <authorList>
            <consortium name="Lawrence Berkeley National Laboratory"/>
            <person name="Hensen N."/>
            <person name="Bonometti L."/>
            <person name="Westerberg I."/>
            <person name="Brannstrom I.O."/>
            <person name="Guillou S."/>
            <person name="Cros-Aarteil S."/>
            <person name="Calhoun S."/>
            <person name="Haridas S."/>
            <person name="Kuo A."/>
            <person name="Mondo S."/>
            <person name="Pangilinan J."/>
            <person name="Riley R."/>
            <person name="Labutti K."/>
            <person name="Andreopoulos B."/>
            <person name="Lipzen A."/>
            <person name="Chen C."/>
            <person name="Yanf M."/>
            <person name="Daum C."/>
            <person name="Ng V."/>
            <person name="Clum A."/>
            <person name="Steindorff A."/>
            <person name="Ohm R."/>
            <person name="Martin F."/>
            <person name="Silar P."/>
            <person name="Natvig D."/>
            <person name="Lalanne C."/>
            <person name="Gautier V."/>
            <person name="Ament-Velasquez S.L."/>
            <person name="Kruys A."/>
            <person name="Hutchinson M.I."/>
            <person name="Powell A.J."/>
            <person name="Barry K."/>
            <person name="Miller A.N."/>
            <person name="Grigoriev I.V."/>
            <person name="Debuchy R."/>
            <person name="Gladieux P."/>
            <person name="Thoren M.H."/>
            <person name="Johannesson H."/>
        </authorList>
    </citation>
    <scope>NUCLEOTIDE SEQUENCE</scope>
    <source>
        <strain evidence="3">CBS 606.72</strain>
    </source>
</reference>
<evidence type="ECO:0000313" key="4">
    <source>
        <dbReference type="Proteomes" id="UP001175000"/>
    </source>
</evidence>
<evidence type="ECO:0000313" key="3">
    <source>
        <dbReference type="EMBL" id="KAK0623758.1"/>
    </source>
</evidence>
<proteinExistence type="predicted"/>
<comment type="caution">
    <text evidence="3">The sequence shown here is derived from an EMBL/GenBank/DDBJ whole genome shotgun (WGS) entry which is preliminary data.</text>
</comment>
<dbReference type="SUPFAM" id="SSF52540">
    <property type="entry name" value="P-loop containing nucleoside triphosphate hydrolases"/>
    <property type="match status" value="1"/>
</dbReference>
<dbReference type="GO" id="GO:0005525">
    <property type="term" value="F:GTP binding"/>
    <property type="evidence" value="ECO:0007669"/>
    <property type="project" value="UniProtKB-KW"/>
</dbReference>
<dbReference type="Gene3D" id="3.40.50.300">
    <property type="entry name" value="P-loop containing nucleotide triphosphate hydrolases"/>
    <property type="match status" value="1"/>
</dbReference>
<keyword evidence="2" id="KW-0342">GTP-binding</keyword>
<dbReference type="GO" id="GO:0006606">
    <property type="term" value="P:protein import into nucleus"/>
    <property type="evidence" value="ECO:0007669"/>
    <property type="project" value="TreeGrafter"/>
</dbReference>
<accession>A0AA39WY31</accession>
<dbReference type="GO" id="GO:0005737">
    <property type="term" value="C:cytoplasm"/>
    <property type="evidence" value="ECO:0007669"/>
    <property type="project" value="TreeGrafter"/>
</dbReference>
<organism evidence="3 4">
    <name type="scientific">Immersiella caudata</name>
    <dbReference type="NCBI Taxonomy" id="314043"/>
    <lineage>
        <taxon>Eukaryota</taxon>
        <taxon>Fungi</taxon>
        <taxon>Dikarya</taxon>
        <taxon>Ascomycota</taxon>
        <taxon>Pezizomycotina</taxon>
        <taxon>Sordariomycetes</taxon>
        <taxon>Sordariomycetidae</taxon>
        <taxon>Sordariales</taxon>
        <taxon>Lasiosphaeriaceae</taxon>
        <taxon>Immersiella</taxon>
    </lineage>
</organism>
<dbReference type="Proteomes" id="UP001175000">
    <property type="component" value="Unassembled WGS sequence"/>
</dbReference>
<dbReference type="GO" id="GO:0003924">
    <property type="term" value="F:GTPase activity"/>
    <property type="evidence" value="ECO:0007669"/>
    <property type="project" value="InterPro"/>
</dbReference>
<dbReference type="InterPro" id="IPR027417">
    <property type="entry name" value="P-loop_NTPase"/>
</dbReference>
<protein>
    <submittedName>
        <fullName evidence="3">Uncharacterized protein</fullName>
    </submittedName>
</protein>
<dbReference type="GO" id="GO:0000054">
    <property type="term" value="P:ribosomal subunit export from nucleus"/>
    <property type="evidence" value="ECO:0007669"/>
    <property type="project" value="TreeGrafter"/>
</dbReference>
<name>A0AA39WY31_9PEZI</name>
<evidence type="ECO:0000256" key="1">
    <source>
        <dbReference type="ARBA" id="ARBA00022741"/>
    </source>
</evidence>
<keyword evidence="4" id="KW-1185">Reference proteome</keyword>
<dbReference type="InterPro" id="IPR002041">
    <property type="entry name" value="Ran_GTPase"/>
</dbReference>
<dbReference type="AlphaFoldDB" id="A0AA39WY31"/>
<evidence type="ECO:0000256" key="2">
    <source>
        <dbReference type="ARBA" id="ARBA00023134"/>
    </source>
</evidence>
<sequence length="108" mass="11879">MALEAQTFKLVIVGDGGFGKTAFIKRHSTGDLEKRYITAVDAIVYPLVFTTEFVDTPTLAPPEAVVYEDLLAGFQKELAEVEKTLCPSLIPMMISCEGVRQGRGSEFY</sequence>
<dbReference type="PANTHER" id="PTHR24071:SF0">
    <property type="entry name" value="GTP-BINDING NUCLEAR PROTEIN RAN"/>
    <property type="match status" value="1"/>
</dbReference>
<dbReference type="PANTHER" id="PTHR24071">
    <property type="entry name" value="RAN GTPASE"/>
    <property type="match status" value="1"/>
</dbReference>
<dbReference type="GO" id="GO:0005634">
    <property type="term" value="C:nucleus"/>
    <property type="evidence" value="ECO:0007669"/>
    <property type="project" value="TreeGrafter"/>
</dbReference>